<dbReference type="Proteomes" id="UP000046395">
    <property type="component" value="Unassembled WGS sequence"/>
</dbReference>
<name>A0A5S6QMT0_TRIMR</name>
<proteinExistence type="predicted"/>
<accession>A0A5S6QMT0</accession>
<dbReference type="InterPro" id="IPR019362">
    <property type="entry name" value="MMADHC"/>
</dbReference>
<dbReference type="PANTHER" id="PTHR13192:SF3">
    <property type="entry name" value="COBALAMIN TRAFFICKING PROTEIN CBLD"/>
    <property type="match status" value="1"/>
</dbReference>
<keyword evidence="1" id="KW-1185">Reference proteome</keyword>
<reference evidence="2" key="1">
    <citation type="submission" date="2019-12" db="UniProtKB">
        <authorList>
            <consortium name="WormBaseParasite"/>
        </authorList>
    </citation>
    <scope>IDENTIFICATION</scope>
</reference>
<dbReference type="AlphaFoldDB" id="A0A5S6QMT0"/>
<evidence type="ECO:0000313" key="2">
    <source>
        <dbReference type="WBParaSite" id="TMUE_2000008651.1"/>
    </source>
</evidence>
<dbReference type="WBParaSite" id="TMUE_2000008651.1">
    <property type="protein sequence ID" value="TMUE_2000008651.1"/>
    <property type="gene ID" value="WBGene00287946"/>
</dbReference>
<organism evidence="1 2">
    <name type="scientific">Trichuris muris</name>
    <name type="common">Mouse whipworm</name>
    <dbReference type="NCBI Taxonomy" id="70415"/>
    <lineage>
        <taxon>Eukaryota</taxon>
        <taxon>Metazoa</taxon>
        <taxon>Ecdysozoa</taxon>
        <taxon>Nematoda</taxon>
        <taxon>Enoplea</taxon>
        <taxon>Dorylaimia</taxon>
        <taxon>Trichinellida</taxon>
        <taxon>Trichuridae</taxon>
        <taxon>Trichuris</taxon>
    </lineage>
</organism>
<dbReference type="PANTHER" id="PTHR13192">
    <property type="entry name" value="MY011 PROTEIN"/>
    <property type="match status" value="1"/>
</dbReference>
<dbReference type="GO" id="GO:0009235">
    <property type="term" value="P:cobalamin metabolic process"/>
    <property type="evidence" value="ECO:0007669"/>
    <property type="project" value="InterPro"/>
</dbReference>
<sequence>MEAAADTNLARRDFKFSGHECSILVRKDLQGLFPERDIESEPLYVVALSHATVHDMQLWSEEIENERCSIYNKLILTAIEMANKLKDLGYWADFIDPYSGKPYLSPWTNETLFEVDERMSYFGFRLADMGCCKCLIHPEYGSRAVVGLLFTTATLTNDLLEQLAAL</sequence>
<dbReference type="STRING" id="70415.A0A5S6QMT0"/>
<evidence type="ECO:0000313" key="1">
    <source>
        <dbReference type="Proteomes" id="UP000046395"/>
    </source>
</evidence>
<dbReference type="Pfam" id="PF10229">
    <property type="entry name" value="MMADHC"/>
    <property type="match status" value="1"/>
</dbReference>
<protein>
    <submittedName>
        <fullName evidence="2">Aminotransferase class I/classII domain-containing protein</fullName>
    </submittedName>
</protein>